<dbReference type="Pfam" id="PF13679">
    <property type="entry name" value="Methyltransf_32"/>
    <property type="match status" value="1"/>
</dbReference>
<evidence type="ECO:0000313" key="4">
    <source>
        <dbReference type="Proteomes" id="UP000256970"/>
    </source>
</evidence>
<dbReference type="EMBL" id="FNXT01000127">
    <property type="protein sequence ID" value="SZX61158.1"/>
    <property type="molecule type" value="Genomic_DNA"/>
</dbReference>
<dbReference type="GO" id="GO:0005737">
    <property type="term" value="C:cytoplasm"/>
    <property type="evidence" value="ECO:0007669"/>
    <property type="project" value="TreeGrafter"/>
</dbReference>
<reference evidence="3 4" key="1">
    <citation type="submission" date="2016-10" db="EMBL/GenBank/DDBJ databases">
        <authorList>
            <person name="Cai Z."/>
        </authorList>
    </citation>
    <scope>NUCLEOTIDE SEQUENCE [LARGE SCALE GENOMIC DNA]</scope>
</reference>
<name>A0A383V6D5_TETOB</name>
<dbReference type="InterPro" id="IPR025714">
    <property type="entry name" value="Methyltranfer_dom"/>
</dbReference>
<keyword evidence="4" id="KW-1185">Reference proteome</keyword>
<feature type="region of interest" description="Disordered" evidence="1">
    <location>
        <begin position="540"/>
        <end position="593"/>
    </location>
</feature>
<dbReference type="Gene3D" id="3.40.50.150">
    <property type="entry name" value="Vaccinia Virus protein VP39"/>
    <property type="match status" value="1"/>
</dbReference>
<dbReference type="PANTHER" id="PTHR13369">
    <property type="match status" value="1"/>
</dbReference>
<gene>
    <name evidence="3" type="ORF">BQ4739_LOCUS1681</name>
</gene>
<feature type="domain" description="Methyltransferase" evidence="2">
    <location>
        <begin position="359"/>
        <end position="488"/>
    </location>
</feature>
<evidence type="ECO:0000259" key="2">
    <source>
        <dbReference type="Pfam" id="PF13679"/>
    </source>
</evidence>
<dbReference type="CDD" id="cd02440">
    <property type="entry name" value="AdoMet_MTases"/>
    <property type="match status" value="1"/>
</dbReference>
<proteinExistence type="predicted"/>
<dbReference type="PANTHER" id="PTHR13369:SF0">
    <property type="entry name" value="GLUTATHIONE S-TRANSFERASE C-TERMINAL DOMAIN-CONTAINING PROTEIN"/>
    <property type="match status" value="1"/>
</dbReference>
<accession>A0A383V6D5</accession>
<dbReference type="Proteomes" id="UP000256970">
    <property type="component" value="Unassembled WGS sequence"/>
</dbReference>
<evidence type="ECO:0000256" key="1">
    <source>
        <dbReference type="SAM" id="MobiDB-lite"/>
    </source>
</evidence>
<sequence>MLLSRKQLLHPHSYTTCYCFHALVYQARSRACITAAAANTAEATSAVAAPPPKPGAPKQCARVLFVGGLPGAVDPDVLQQQLAAACSQWHPTRVEVARFEEESVRSRFAAGWQHKGHAAIAFTSEDDLAAAAAAVQQLAADDWQVAAVVGPARKPPPHWPPELTLTPQELQEVQQQQAAAALRRAHNKRQRDRRQQRLIDSVSSLLTGLSPPAGLAAAQQYQPLLGQRLQQQLLQQHQQHQQQLEQAADLQLTSSSTGGSSSVLCATDLVDQLMAAMPDPLRFAIQVDKLQQLLQTQQQQQGPGLIRLAAAPSVVAVEQQLLLDWSLLPAVVDPAFGGQLADADVVRAGAGRMNLRALRKRVQVESFMLLLLQLTLPALKANAHLHIVEFGSGSGNLVLPLAHLFPCFTLTAVDMKASAITLLRQRVQQGQMHNVRVQEGTIELYSGAADVVLALHACGAASDWSLAQAAARSAAFIVSPCCIGKVNKSNTAGLFYRQDGSKRQQADQAAAAQVQQALQQTGQIQYPRSHWLKQQMDELAAKVKAEQQQQQQQQQDASPLGTPAADPAGHTLLAQQQQQQQQQQPLSPLQQAVLQSGSRTEQCRALFSLMAQAADYSHQEDHSYPDLAALAKSNVELDRGLSMAEAGYSTALVRLLQPELTAKADVLLGLPAAGARQVTAAGSASSAFSWVWA</sequence>
<dbReference type="STRING" id="3088.A0A383V6D5"/>
<feature type="compositionally biased region" description="Low complexity" evidence="1">
    <location>
        <begin position="572"/>
        <end position="593"/>
    </location>
</feature>
<protein>
    <recommendedName>
        <fullName evidence="2">Methyltransferase domain-containing protein</fullName>
    </recommendedName>
</protein>
<dbReference type="InterPro" id="IPR029063">
    <property type="entry name" value="SAM-dependent_MTases_sf"/>
</dbReference>
<dbReference type="SUPFAM" id="SSF53335">
    <property type="entry name" value="S-adenosyl-L-methionine-dependent methyltransferases"/>
    <property type="match status" value="1"/>
</dbReference>
<organism evidence="3 4">
    <name type="scientific">Tetradesmus obliquus</name>
    <name type="common">Green alga</name>
    <name type="synonym">Acutodesmus obliquus</name>
    <dbReference type="NCBI Taxonomy" id="3088"/>
    <lineage>
        <taxon>Eukaryota</taxon>
        <taxon>Viridiplantae</taxon>
        <taxon>Chlorophyta</taxon>
        <taxon>core chlorophytes</taxon>
        <taxon>Chlorophyceae</taxon>
        <taxon>CS clade</taxon>
        <taxon>Sphaeropleales</taxon>
        <taxon>Scenedesmaceae</taxon>
        <taxon>Tetradesmus</taxon>
    </lineage>
</organism>
<dbReference type="AlphaFoldDB" id="A0A383V6D5"/>
<evidence type="ECO:0000313" key="3">
    <source>
        <dbReference type="EMBL" id="SZX61158.1"/>
    </source>
</evidence>